<dbReference type="AlphaFoldDB" id="A0A4Q7PH19"/>
<keyword evidence="2" id="KW-1185">Reference proteome</keyword>
<gene>
    <name evidence="1" type="ORF">EV197_1071</name>
</gene>
<dbReference type="Proteomes" id="UP000292262">
    <property type="component" value="Unassembled WGS sequence"/>
</dbReference>
<dbReference type="EMBL" id="SGXE01000001">
    <property type="protein sequence ID" value="RZS99843.1"/>
    <property type="molecule type" value="Genomic_DNA"/>
</dbReference>
<comment type="caution">
    <text evidence="1">The sequence shown here is derived from an EMBL/GenBank/DDBJ whole genome shotgun (WGS) entry which is preliminary data.</text>
</comment>
<protein>
    <submittedName>
        <fullName evidence="1">Uncharacterized protein</fullName>
    </submittedName>
</protein>
<name>A0A4Q7PH19_9FLAO</name>
<organism evidence="1 2">
    <name type="scientific">Aquimarina brevivitae</name>
    <dbReference type="NCBI Taxonomy" id="323412"/>
    <lineage>
        <taxon>Bacteria</taxon>
        <taxon>Pseudomonadati</taxon>
        <taxon>Bacteroidota</taxon>
        <taxon>Flavobacteriia</taxon>
        <taxon>Flavobacteriales</taxon>
        <taxon>Flavobacteriaceae</taxon>
        <taxon>Aquimarina</taxon>
    </lineage>
</organism>
<evidence type="ECO:0000313" key="2">
    <source>
        <dbReference type="Proteomes" id="UP000292262"/>
    </source>
</evidence>
<sequence>MQLLIRSTTANNLKNILPSFQIGKMVIYSLNVKNLYFYKRRIESLIFYYFAELKCYNDYIQNL</sequence>
<proteinExistence type="predicted"/>
<reference evidence="1 2" key="1">
    <citation type="submission" date="2019-02" db="EMBL/GenBank/DDBJ databases">
        <title>Genomic Encyclopedia of Type Strains, Phase IV (KMG-IV): sequencing the most valuable type-strain genomes for metagenomic binning, comparative biology and taxonomic classification.</title>
        <authorList>
            <person name="Goeker M."/>
        </authorList>
    </citation>
    <scope>NUCLEOTIDE SEQUENCE [LARGE SCALE GENOMIC DNA]</scope>
    <source>
        <strain evidence="1 2">DSM 17196</strain>
    </source>
</reference>
<evidence type="ECO:0000313" key="1">
    <source>
        <dbReference type="EMBL" id="RZS99843.1"/>
    </source>
</evidence>
<accession>A0A4Q7PH19</accession>